<dbReference type="InterPro" id="IPR017853">
    <property type="entry name" value="GH"/>
</dbReference>
<keyword evidence="1" id="KW-0732">Signal</keyword>
<dbReference type="SMART" id="SM00642">
    <property type="entry name" value="Aamy"/>
    <property type="match status" value="1"/>
</dbReference>
<reference evidence="3 4" key="1">
    <citation type="submission" date="2021-12" db="EMBL/GenBank/DDBJ databases">
        <title>Discovery of the Pendulisporaceae a myxobacterial family with distinct sporulation behavior and unique specialized metabolism.</title>
        <authorList>
            <person name="Garcia R."/>
            <person name="Popoff A."/>
            <person name="Bader C.D."/>
            <person name="Loehr J."/>
            <person name="Walesch S."/>
            <person name="Walt C."/>
            <person name="Boldt J."/>
            <person name="Bunk B."/>
            <person name="Haeckl F.J.F.P.J."/>
            <person name="Gunesch A.P."/>
            <person name="Birkelbach J."/>
            <person name="Nuebel U."/>
            <person name="Pietschmann T."/>
            <person name="Bach T."/>
            <person name="Mueller R."/>
        </authorList>
    </citation>
    <scope>NUCLEOTIDE SEQUENCE [LARGE SCALE GENOMIC DNA]</scope>
    <source>
        <strain evidence="3 4">MSr11954</strain>
    </source>
</reference>
<sequence>MMRWPSLAAAILSLALLSPGGPATPHDGAAKAADGATKAADGMIVYGVIPPRFGSPPLRAVTQNLPALADLGVTTLWLTPIFESPPGDFGYAVTDYLTVREEYGTRADLDALVAEAHRLRLKVLLDLVPNHTSAKHPYFRDAAARGPSSPYFRFYQHDPRGAPVHYFDWSHLPNLNYDEPGVVRWMTDASLSWIRTSGIDGYRVDAAWGIRERTPSFWGAWTAQIRRARPDAILIAEASARDPFYAAQGFDASYDWTSEPGHWAWEKVFDDPDDIPERLDRALQETAARAPEARVLRFLENNDTGARFITRHGPNLARVAAAALLTLPGVPCLFTGQEVGAEYEPYDVNRVVHLDRGSALRDWYKKLIALRAARPSLRSRHWTRVPVSVRSVYAYVRTEGAERTLVVLQFGDQPVNVVLELPDRQDQSATWRDGVGGPSPRMDEGRMSLSLPRWGVAILGSN</sequence>
<dbReference type="Proteomes" id="UP001370348">
    <property type="component" value="Chromosome"/>
</dbReference>
<gene>
    <name evidence="3" type="ORF">LZC94_43975</name>
</gene>
<evidence type="ECO:0000313" key="3">
    <source>
        <dbReference type="EMBL" id="WXB14766.1"/>
    </source>
</evidence>
<dbReference type="RefSeq" id="WP_394824391.1">
    <property type="nucleotide sequence ID" value="NZ_CP089984.1"/>
</dbReference>
<dbReference type="SUPFAM" id="SSF51445">
    <property type="entry name" value="(Trans)glycosidases"/>
    <property type="match status" value="1"/>
</dbReference>
<dbReference type="InterPro" id="IPR013780">
    <property type="entry name" value="Glyco_hydro_b"/>
</dbReference>
<keyword evidence="4" id="KW-1185">Reference proteome</keyword>
<evidence type="ECO:0000256" key="1">
    <source>
        <dbReference type="SAM" id="SignalP"/>
    </source>
</evidence>
<protein>
    <submittedName>
        <fullName evidence="3">DUF3459 domain-containing protein</fullName>
    </submittedName>
</protein>
<dbReference type="Pfam" id="PF00128">
    <property type="entry name" value="Alpha-amylase"/>
    <property type="match status" value="1"/>
</dbReference>
<feature type="chain" id="PRO_5047550582" evidence="1">
    <location>
        <begin position="24"/>
        <end position="462"/>
    </location>
</feature>
<name>A0ABZ2LV16_9BACT</name>
<proteinExistence type="predicted"/>
<dbReference type="Gene3D" id="3.20.20.80">
    <property type="entry name" value="Glycosidases"/>
    <property type="match status" value="1"/>
</dbReference>
<evidence type="ECO:0000259" key="2">
    <source>
        <dbReference type="SMART" id="SM00642"/>
    </source>
</evidence>
<feature type="signal peptide" evidence="1">
    <location>
        <begin position="1"/>
        <end position="23"/>
    </location>
</feature>
<accession>A0ABZ2LV16</accession>
<organism evidence="3 4">
    <name type="scientific">Pendulispora albinea</name>
    <dbReference type="NCBI Taxonomy" id="2741071"/>
    <lineage>
        <taxon>Bacteria</taxon>
        <taxon>Pseudomonadati</taxon>
        <taxon>Myxococcota</taxon>
        <taxon>Myxococcia</taxon>
        <taxon>Myxococcales</taxon>
        <taxon>Sorangiineae</taxon>
        <taxon>Pendulisporaceae</taxon>
        <taxon>Pendulispora</taxon>
    </lineage>
</organism>
<evidence type="ECO:0000313" key="4">
    <source>
        <dbReference type="Proteomes" id="UP001370348"/>
    </source>
</evidence>
<dbReference type="SUPFAM" id="SSF51011">
    <property type="entry name" value="Glycosyl hydrolase domain"/>
    <property type="match status" value="1"/>
</dbReference>
<dbReference type="Gene3D" id="2.60.40.1180">
    <property type="entry name" value="Golgi alpha-mannosidase II"/>
    <property type="match status" value="1"/>
</dbReference>
<dbReference type="InterPro" id="IPR006047">
    <property type="entry name" value="GH13_cat_dom"/>
</dbReference>
<dbReference type="PANTHER" id="PTHR10357">
    <property type="entry name" value="ALPHA-AMYLASE FAMILY MEMBER"/>
    <property type="match status" value="1"/>
</dbReference>
<dbReference type="EMBL" id="CP089984">
    <property type="protein sequence ID" value="WXB14766.1"/>
    <property type="molecule type" value="Genomic_DNA"/>
</dbReference>
<feature type="domain" description="Glycosyl hydrolase family 13 catalytic" evidence="2">
    <location>
        <begin position="47"/>
        <end position="371"/>
    </location>
</feature>